<evidence type="ECO:0000313" key="2">
    <source>
        <dbReference type="RefSeq" id="XP_004491999.1"/>
    </source>
</evidence>
<dbReference type="KEGG" id="cam:101501027"/>
<dbReference type="PaxDb" id="3827-XP_004491999.1"/>
<protein>
    <submittedName>
        <fullName evidence="2">Uncharacterized protein LOC101501027</fullName>
    </submittedName>
</protein>
<dbReference type="STRING" id="3827.A0A1S2XND6"/>
<dbReference type="PANTHER" id="PTHR33103:SF102">
    <property type="entry name" value="DUF674 FAMILY PROTEIN"/>
    <property type="match status" value="1"/>
</dbReference>
<reference evidence="2" key="2">
    <citation type="submission" date="2025-08" db="UniProtKB">
        <authorList>
            <consortium name="RefSeq"/>
        </authorList>
    </citation>
    <scope>IDENTIFICATION</scope>
    <source>
        <tissue evidence="2">Etiolated seedlings</tissue>
    </source>
</reference>
<keyword evidence="1" id="KW-1185">Reference proteome</keyword>
<dbReference type="eggNOG" id="ENOG502RYYF">
    <property type="taxonomic scope" value="Eukaryota"/>
</dbReference>
<gene>
    <name evidence="2" type="primary">LOC101501027</name>
</gene>
<dbReference type="OrthoDB" id="1277335at2759"/>
<dbReference type="PANTHER" id="PTHR33103">
    <property type="entry name" value="OS01G0153900 PROTEIN"/>
    <property type="match status" value="1"/>
</dbReference>
<organism evidence="1 2">
    <name type="scientific">Cicer arietinum</name>
    <name type="common">Chickpea</name>
    <name type="synonym">Garbanzo</name>
    <dbReference type="NCBI Taxonomy" id="3827"/>
    <lineage>
        <taxon>Eukaryota</taxon>
        <taxon>Viridiplantae</taxon>
        <taxon>Streptophyta</taxon>
        <taxon>Embryophyta</taxon>
        <taxon>Tracheophyta</taxon>
        <taxon>Spermatophyta</taxon>
        <taxon>Magnoliopsida</taxon>
        <taxon>eudicotyledons</taxon>
        <taxon>Gunneridae</taxon>
        <taxon>Pentapetalae</taxon>
        <taxon>rosids</taxon>
        <taxon>fabids</taxon>
        <taxon>Fabales</taxon>
        <taxon>Fabaceae</taxon>
        <taxon>Papilionoideae</taxon>
        <taxon>50 kb inversion clade</taxon>
        <taxon>NPAAA clade</taxon>
        <taxon>Hologalegina</taxon>
        <taxon>IRL clade</taxon>
        <taxon>Cicereae</taxon>
        <taxon>Cicer</taxon>
    </lineage>
</organism>
<sequence>MATTTNETEEHLSLKLIVNEESNKVLFAEAGKDFVDVLFSFLTFPLGTIARLVEKDSNTGPVTVGCLNTLYRSVKDLDESYLWDETVKQMLLQPSNFAEDYCNTLKLNIDDTPPTMFYQCSNPCVRCRSLGLTTSRYPKQCTCGKSFYSTSSVLAKHFRKGFVNGIVTFVITDNLAVMPNSMDCTSLGMLQEFGILNPSSAKEIVLNLNKQKVLELLKCFLISKSTLTDLFLEKKPSPGISSLFPLAEFRGKGNVQIIIKLVIKKSDGKVLYAQGKQDFANLLLSFLTFPLGGVVSVLGTYSCLGSIDVLYKSIADLNENNYFVSKEAKNRLIHPCISPKLKLSNQILPILDPGVVEYYSHGGLIGRHLQYFKAGEDKSRESYVKGPAMYYATDDLVVAPLSPISNLGLLNRFKIPLNDLKEKIVTIGVTDCLRILKASLTSTSALTNGLAHLLTDVKGER</sequence>
<dbReference type="Pfam" id="PF05056">
    <property type="entry name" value="DUF674"/>
    <property type="match status" value="1"/>
</dbReference>
<name>A0A1S2XND6_CICAR</name>
<dbReference type="Proteomes" id="UP000087171">
    <property type="component" value="Chromosome Ca3"/>
</dbReference>
<evidence type="ECO:0000313" key="1">
    <source>
        <dbReference type="Proteomes" id="UP000087171"/>
    </source>
</evidence>
<dbReference type="InterPro" id="IPR007750">
    <property type="entry name" value="DUF674"/>
</dbReference>
<dbReference type="AlphaFoldDB" id="A0A1S2XND6"/>
<proteinExistence type="predicted"/>
<dbReference type="RefSeq" id="XP_004491999.1">
    <property type="nucleotide sequence ID" value="XM_004491942.2"/>
</dbReference>
<reference evidence="1" key="1">
    <citation type="journal article" date="2013" name="Nat. Biotechnol.">
        <title>Draft genome sequence of chickpea (Cicer arietinum) provides a resource for trait improvement.</title>
        <authorList>
            <person name="Varshney R.K."/>
            <person name="Song C."/>
            <person name="Saxena R.K."/>
            <person name="Azam S."/>
            <person name="Yu S."/>
            <person name="Sharpe A.G."/>
            <person name="Cannon S."/>
            <person name="Baek J."/>
            <person name="Rosen B.D."/>
            <person name="Tar'an B."/>
            <person name="Millan T."/>
            <person name="Zhang X."/>
            <person name="Ramsay L.D."/>
            <person name="Iwata A."/>
            <person name="Wang Y."/>
            <person name="Nelson W."/>
            <person name="Farmer A.D."/>
            <person name="Gaur P.M."/>
            <person name="Soderlund C."/>
            <person name="Penmetsa R.V."/>
            <person name="Xu C."/>
            <person name="Bharti A.K."/>
            <person name="He W."/>
            <person name="Winter P."/>
            <person name="Zhao S."/>
            <person name="Hane J.K."/>
            <person name="Carrasquilla-Garcia N."/>
            <person name="Condie J.A."/>
            <person name="Upadhyaya H.D."/>
            <person name="Luo M.C."/>
            <person name="Thudi M."/>
            <person name="Gowda C.L."/>
            <person name="Singh N.P."/>
            <person name="Lichtenzveig J."/>
            <person name="Gali K.K."/>
            <person name="Rubio J."/>
            <person name="Nadarajan N."/>
            <person name="Dolezel J."/>
            <person name="Bansal K.C."/>
            <person name="Xu X."/>
            <person name="Edwards D."/>
            <person name="Zhang G."/>
            <person name="Kahl G."/>
            <person name="Gil J."/>
            <person name="Singh K.B."/>
            <person name="Datta S.K."/>
            <person name="Jackson S.A."/>
            <person name="Wang J."/>
            <person name="Cook D.R."/>
        </authorList>
    </citation>
    <scope>NUCLEOTIDE SEQUENCE [LARGE SCALE GENOMIC DNA]</scope>
    <source>
        <strain evidence="1">cv. CDC Frontier</strain>
    </source>
</reference>
<dbReference type="GeneID" id="101501027"/>
<accession>A0A1S2XND6</accession>